<feature type="region of interest" description="Disordered" evidence="4">
    <location>
        <begin position="258"/>
        <end position="475"/>
    </location>
</feature>
<dbReference type="InterPro" id="IPR006703">
    <property type="entry name" value="G_AIG1"/>
</dbReference>
<dbReference type="GO" id="GO:0005525">
    <property type="term" value="F:GTP binding"/>
    <property type="evidence" value="ECO:0007669"/>
    <property type="project" value="UniProtKB-KW"/>
</dbReference>
<dbReference type="PANTHER" id="PTHR10903:SF112">
    <property type="entry name" value="SI:CH211-113E8.5"/>
    <property type="match status" value="1"/>
</dbReference>
<dbReference type="CDD" id="cd01852">
    <property type="entry name" value="AIG1"/>
    <property type="match status" value="1"/>
</dbReference>
<keyword evidence="6" id="KW-1185">Reference proteome</keyword>
<evidence type="ECO:0000259" key="5">
    <source>
        <dbReference type="PROSITE" id="PS51720"/>
    </source>
</evidence>
<evidence type="ECO:0000256" key="3">
    <source>
        <dbReference type="ARBA" id="ARBA00023134"/>
    </source>
</evidence>
<proteinExistence type="inferred from homology"/>
<evidence type="ECO:0000313" key="6">
    <source>
        <dbReference type="Proteomes" id="UP000515161"/>
    </source>
</evidence>
<evidence type="ECO:0000256" key="2">
    <source>
        <dbReference type="ARBA" id="ARBA00022741"/>
    </source>
</evidence>
<dbReference type="Gene3D" id="3.40.50.300">
    <property type="entry name" value="P-loop containing nucleotide triphosphate hydrolases"/>
    <property type="match status" value="1"/>
</dbReference>
<protein>
    <submittedName>
        <fullName evidence="7">GTPase IMAP family member 4-like</fullName>
    </submittedName>
</protein>
<reference evidence="7" key="1">
    <citation type="submission" date="2025-08" db="UniProtKB">
        <authorList>
            <consortium name="RefSeq"/>
        </authorList>
    </citation>
    <scope>IDENTIFICATION</scope>
</reference>
<feature type="domain" description="AIG1-type G" evidence="5">
    <location>
        <begin position="19"/>
        <end position="217"/>
    </location>
</feature>
<sequence length="516" mass="61450">MANKCAQNDLPSESNIYNNEEFRIVLVGKTGAGKSATGNTILGKEHFISKCSAKSLTVDCGNAFGEVDGQRVKVIDTPGLFDTKIEEEKTREDVVQSISYAAPGPHIFLVVIRLGRFTNEEKQTVQTIREIFGEEANRYSMVLFTHGDLLEDQPIEEFLKDDEELQELVNRCNAQYHVFNNKLEDRSQVRELLDKIRNIAEKNGGSHYTTEMFQKAERAIEEEKQRILKEREEEIRKKEEEFQMRLDQKYEEQLKKIKEDGERSDRQIEAHEREMEEERRRMREEEDRLREAHEREMEEERRRMREEEDRQIEAHEKEMEETRRIREEEERLREANDMEMEEERRREASKTEMEEERRMKEEEERLKAANEREMEEERRREASKREMEEDRTRIREEEDRLREASKRDMEEDRTRIREEEDRLREASKRDMEEERTRIREEEESLKAAREREREEGMTRIREDEKKRARKDAEDSSSIFGIIASAVGKGVIAVGKSLIAVGKGLGEGVRSLLPRKP</sequence>
<dbReference type="FunFam" id="3.40.50.300:FF:000366">
    <property type="entry name" value="GTPase, IMAP family member 2"/>
    <property type="match status" value="1"/>
</dbReference>
<evidence type="ECO:0000313" key="7">
    <source>
        <dbReference type="RefSeq" id="XP_034095596.1"/>
    </source>
</evidence>
<dbReference type="InterPro" id="IPR027417">
    <property type="entry name" value="P-loop_NTPase"/>
</dbReference>
<dbReference type="SUPFAM" id="SSF52540">
    <property type="entry name" value="P-loop containing nucleoside triphosphate hydrolases"/>
    <property type="match status" value="1"/>
</dbReference>
<comment type="similarity">
    <text evidence="1">Belongs to the TRAFAC class TrmE-Era-EngA-EngB-Septin-like GTPase superfamily. AIG1/Toc34/Toc159-like paraseptin GTPase family. IAN subfamily.</text>
</comment>
<dbReference type="InParanoid" id="A0A6P8VWU2"/>
<dbReference type="KEGG" id="gacu:117561966"/>
<dbReference type="AlphaFoldDB" id="A0A6P8VWU2"/>
<dbReference type="Pfam" id="PF04548">
    <property type="entry name" value="AIG1"/>
    <property type="match status" value="1"/>
</dbReference>
<organism evidence="6 7">
    <name type="scientific">Gymnodraco acuticeps</name>
    <name type="common">Antarctic dragonfish</name>
    <dbReference type="NCBI Taxonomy" id="8218"/>
    <lineage>
        <taxon>Eukaryota</taxon>
        <taxon>Metazoa</taxon>
        <taxon>Chordata</taxon>
        <taxon>Craniata</taxon>
        <taxon>Vertebrata</taxon>
        <taxon>Euteleostomi</taxon>
        <taxon>Actinopterygii</taxon>
        <taxon>Neopterygii</taxon>
        <taxon>Teleostei</taxon>
        <taxon>Neoteleostei</taxon>
        <taxon>Acanthomorphata</taxon>
        <taxon>Eupercaria</taxon>
        <taxon>Perciformes</taxon>
        <taxon>Notothenioidei</taxon>
        <taxon>Bathydraconidae</taxon>
        <taxon>Gymnodraco</taxon>
    </lineage>
</organism>
<evidence type="ECO:0000256" key="1">
    <source>
        <dbReference type="ARBA" id="ARBA00008535"/>
    </source>
</evidence>
<dbReference type="PANTHER" id="PTHR10903">
    <property type="entry name" value="GTPASE, IMAP FAMILY MEMBER-RELATED"/>
    <property type="match status" value="1"/>
</dbReference>
<dbReference type="Proteomes" id="UP000515161">
    <property type="component" value="Unplaced"/>
</dbReference>
<keyword evidence="2" id="KW-0547">Nucleotide-binding</keyword>
<accession>A0A6P8VWU2</accession>
<dbReference type="InterPro" id="IPR045058">
    <property type="entry name" value="GIMA/IAN/Toc"/>
</dbReference>
<evidence type="ECO:0000256" key="4">
    <source>
        <dbReference type="SAM" id="MobiDB-lite"/>
    </source>
</evidence>
<dbReference type="OrthoDB" id="5985928at2759"/>
<feature type="compositionally biased region" description="Basic and acidic residues" evidence="4">
    <location>
        <begin position="258"/>
        <end position="473"/>
    </location>
</feature>
<keyword evidence="3" id="KW-0342">GTP-binding</keyword>
<dbReference type="PROSITE" id="PS51720">
    <property type="entry name" value="G_AIG1"/>
    <property type="match status" value="1"/>
</dbReference>
<gene>
    <name evidence="7" type="primary">LOC117561966</name>
</gene>
<dbReference type="RefSeq" id="XP_034095596.1">
    <property type="nucleotide sequence ID" value="XM_034239705.1"/>
</dbReference>
<name>A0A6P8VWU2_GYMAC</name>
<dbReference type="GeneID" id="117561966"/>